<gene>
    <name evidence="2" type="ORF">PMEA_00005816</name>
</gene>
<name>A0AAU9WI26_9CNID</name>
<comment type="caution">
    <text evidence="2">The sequence shown here is derived from an EMBL/GenBank/DDBJ whole genome shotgun (WGS) entry which is preliminary data.</text>
</comment>
<sequence length="136" mass="15907">MFQKIRDVLCLTPFSGESYIWGALRGCGIFIQRWKIWQVLQAIDPVNCAISVKKPNHLANNLANTVLHCFVNGTQEFGLPFCVRGDRGVENVDRMVFLIQPMNRIYLPSIMFICHPYRLLWMNLSTSELPWFMYYE</sequence>
<organism evidence="2 3">
    <name type="scientific">Pocillopora meandrina</name>
    <dbReference type="NCBI Taxonomy" id="46732"/>
    <lineage>
        <taxon>Eukaryota</taxon>
        <taxon>Metazoa</taxon>
        <taxon>Cnidaria</taxon>
        <taxon>Anthozoa</taxon>
        <taxon>Hexacorallia</taxon>
        <taxon>Scleractinia</taxon>
        <taxon>Astrocoeniina</taxon>
        <taxon>Pocilloporidae</taxon>
        <taxon>Pocillopora</taxon>
    </lineage>
</organism>
<dbReference type="AlphaFoldDB" id="A0AAU9WI26"/>
<evidence type="ECO:0000313" key="2">
    <source>
        <dbReference type="EMBL" id="CAH3115030.1"/>
    </source>
</evidence>
<evidence type="ECO:0000259" key="1">
    <source>
        <dbReference type="Pfam" id="PF24764"/>
    </source>
</evidence>
<dbReference type="Pfam" id="PF24764">
    <property type="entry name" value="rva_4"/>
    <property type="match status" value="1"/>
</dbReference>
<proteinExistence type="predicted"/>
<dbReference type="InterPro" id="IPR058913">
    <property type="entry name" value="Integrase_dom_put"/>
</dbReference>
<feature type="domain" description="Integrase core" evidence="1">
    <location>
        <begin position="33"/>
        <end position="97"/>
    </location>
</feature>
<accession>A0AAU9WI26</accession>
<dbReference type="EMBL" id="CALNXJ010000014">
    <property type="protein sequence ID" value="CAH3115030.1"/>
    <property type="molecule type" value="Genomic_DNA"/>
</dbReference>
<evidence type="ECO:0000313" key="3">
    <source>
        <dbReference type="Proteomes" id="UP001159428"/>
    </source>
</evidence>
<dbReference type="Proteomes" id="UP001159428">
    <property type="component" value="Unassembled WGS sequence"/>
</dbReference>
<reference evidence="2 3" key="1">
    <citation type="submission" date="2022-05" db="EMBL/GenBank/DDBJ databases">
        <authorList>
            <consortium name="Genoscope - CEA"/>
            <person name="William W."/>
        </authorList>
    </citation>
    <scope>NUCLEOTIDE SEQUENCE [LARGE SCALE GENOMIC DNA]</scope>
</reference>
<keyword evidence="3" id="KW-1185">Reference proteome</keyword>
<protein>
    <recommendedName>
        <fullName evidence="1">Integrase core domain-containing protein</fullName>
    </recommendedName>
</protein>